<dbReference type="InterPro" id="IPR020449">
    <property type="entry name" value="Tscrpt_reg_AraC-type_HTH"/>
</dbReference>
<dbReference type="InterPro" id="IPR018062">
    <property type="entry name" value="HTH_AraC-typ_CS"/>
</dbReference>
<evidence type="ECO:0000256" key="1">
    <source>
        <dbReference type="ARBA" id="ARBA00023015"/>
    </source>
</evidence>
<dbReference type="InterPro" id="IPR050204">
    <property type="entry name" value="AraC_XylS_family_regulators"/>
</dbReference>
<accession>A0ABV2N5H0</accession>
<dbReference type="InterPro" id="IPR018060">
    <property type="entry name" value="HTH_AraC"/>
</dbReference>
<gene>
    <name evidence="6" type="ORF">ABID37_004313</name>
</gene>
<dbReference type="Gene3D" id="1.10.10.60">
    <property type="entry name" value="Homeodomain-like"/>
    <property type="match status" value="1"/>
</dbReference>
<dbReference type="RefSeq" id="WP_354198491.1">
    <property type="nucleotide sequence ID" value="NZ_JBEPML010000020.1"/>
</dbReference>
<dbReference type="PROSITE" id="PS00041">
    <property type="entry name" value="HTH_ARAC_FAMILY_1"/>
    <property type="match status" value="1"/>
</dbReference>
<dbReference type="InterPro" id="IPR009057">
    <property type="entry name" value="Homeodomain-like_sf"/>
</dbReference>
<proteinExistence type="predicted"/>
<sequence length="342" mass="37262">MISSNAGFAPTRLSTDSLPERDRLEFWREAIARGVAKLEVDPVPDHLPSARMTLVALPGVDIACLSDSGMCYRRTPDLIDSDDLLLVVALAGARTMKQLGRKVTTCAGEATLLSCAETGHAIPRELQRRRLDIRIPYNVLSPMVGDVEDAICRPIPSTVDALRLLVGYAAALDDLDIGLTPSLALSAATHIQDLVALSIGATRDAAAIARGRGLRAARLKAIKADILGNLGQHDLTVSNVALRHRITPRYVQMLFETEGRTFSSFVLDQRLSRAHQLLTDPDHAGWTVSAIAFEVGFGDLSYFHRTFRRLYGATPADIRRGPRQDSGNGIEVRTPIPRDVTQ</sequence>
<evidence type="ECO:0000256" key="3">
    <source>
        <dbReference type="ARBA" id="ARBA00023163"/>
    </source>
</evidence>
<evidence type="ECO:0000313" key="6">
    <source>
        <dbReference type="EMBL" id="MET3794073.1"/>
    </source>
</evidence>
<feature type="region of interest" description="Disordered" evidence="4">
    <location>
        <begin position="317"/>
        <end position="342"/>
    </location>
</feature>
<dbReference type="Pfam" id="PF12833">
    <property type="entry name" value="HTH_18"/>
    <property type="match status" value="1"/>
</dbReference>
<comment type="caution">
    <text evidence="6">The sequence shown here is derived from an EMBL/GenBank/DDBJ whole genome shotgun (WGS) entry which is preliminary data.</text>
</comment>
<protein>
    <submittedName>
        <fullName evidence="6">AraC-like DNA-binding protein</fullName>
    </submittedName>
</protein>
<dbReference type="PRINTS" id="PR00032">
    <property type="entry name" value="HTHARAC"/>
</dbReference>
<evidence type="ECO:0000259" key="5">
    <source>
        <dbReference type="PROSITE" id="PS01124"/>
    </source>
</evidence>
<evidence type="ECO:0000256" key="4">
    <source>
        <dbReference type="SAM" id="MobiDB-lite"/>
    </source>
</evidence>
<organism evidence="6 7">
    <name type="scientific">Aquamicrobium terrae</name>
    <dbReference type="NCBI Taxonomy" id="1324945"/>
    <lineage>
        <taxon>Bacteria</taxon>
        <taxon>Pseudomonadati</taxon>
        <taxon>Pseudomonadota</taxon>
        <taxon>Alphaproteobacteria</taxon>
        <taxon>Hyphomicrobiales</taxon>
        <taxon>Phyllobacteriaceae</taxon>
        <taxon>Aquamicrobium</taxon>
    </lineage>
</organism>
<dbReference type="EMBL" id="JBEPML010000020">
    <property type="protein sequence ID" value="MET3794073.1"/>
    <property type="molecule type" value="Genomic_DNA"/>
</dbReference>
<name>A0ABV2N5H0_9HYPH</name>
<keyword evidence="3" id="KW-0804">Transcription</keyword>
<dbReference type="SUPFAM" id="SSF46689">
    <property type="entry name" value="Homeodomain-like"/>
    <property type="match status" value="1"/>
</dbReference>
<keyword evidence="2" id="KW-0238">DNA-binding</keyword>
<dbReference type="Proteomes" id="UP001549076">
    <property type="component" value="Unassembled WGS sequence"/>
</dbReference>
<keyword evidence="1" id="KW-0805">Transcription regulation</keyword>
<dbReference type="PROSITE" id="PS01124">
    <property type="entry name" value="HTH_ARAC_FAMILY_2"/>
    <property type="match status" value="1"/>
</dbReference>
<evidence type="ECO:0000313" key="7">
    <source>
        <dbReference type="Proteomes" id="UP001549076"/>
    </source>
</evidence>
<dbReference type="PANTHER" id="PTHR46796:SF6">
    <property type="entry name" value="ARAC SUBFAMILY"/>
    <property type="match status" value="1"/>
</dbReference>
<keyword evidence="7" id="KW-1185">Reference proteome</keyword>
<reference evidence="6 7" key="1">
    <citation type="submission" date="2024-06" db="EMBL/GenBank/DDBJ databases">
        <title>Genomic Encyclopedia of Type Strains, Phase IV (KMG-IV): sequencing the most valuable type-strain genomes for metagenomic binning, comparative biology and taxonomic classification.</title>
        <authorList>
            <person name="Goeker M."/>
        </authorList>
    </citation>
    <scope>NUCLEOTIDE SEQUENCE [LARGE SCALE GENOMIC DNA]</scope>
    <source>
        <strain evidence="6 7">DSM 27865</strain>
    </source>
</reference>
<feature type="domain" description="HTH araC/xylS-type" evidence="5">
    <location>
        <begin position="220"/>
        <end position="321"/>
    </location>
</feature>
<dbReference type="SMART" id="SM00342">
    <property type="entry name" value="HTH_ARAC"/>
    <property type="match status" value="1"/>
</dbReference>
<dbReference type="PANTHER" id="PTHR46796">
    <property type="entry name" value="HTH-TYPE TRANSCRIPTIONAL ACTIVATOR RHAS-RELATED"/>
    <property type="match status" value="1"/>
</dbReference>
<evidence type="ECO:0000256" key="2">
    <source>
        <dbReference type="ARBA" id="ARBA00023125"/>
    </source>
</evidence>